<dbReference type="GO" id="GO:0005886">
    <property type="term" value="C:plasma membrane"/>
    <property type="evidence" value="ECO:0007669"/>
    <property type="project" value="UniProtKB-SubCell"/>
</dbReference>
<keyword evidence="3 6" id="KW-0812">Transmembrane</keyword>
<evidence type="ECO:0000259" key="8">
    <source>
        <dbReference type="Pfam" id="PF13567"/>
    </source>
</evidence>
<evidence type="ECO:0000259" key="7">
    <source>
        <dbReference type="Pfam" id="PF03772"/>
    </source>
</evidence>
<evidence type="ECO:0000256" key="2">
    <source>
        <dbReference type="ARBA" id="ARBA00022475"/>
    </source>
</evidence>
<evidence type="ECO:0000256" key="1">
    <source>
        <dbReference type="ARBA" id="ARBA00004651"/>
    </source>
</evidence>
<sequence length="693" mass="77910">MTVRYTGTLPFIFLLLPYCIGIGAGLGFDATNTVNYLMIAAVLAAAFILINFLYKPLRIYKANWLGGVLLFVFLFIVGVLNVGVNKGMNHKDHFSFKKADELLIKIIEEPLVKNGTVRFTAEVKQLFNKTNPLHTSGKILIYIKDTTANITYGDVLLIKAKYNEVSAPLNPAEFNYKAFLANKNIYHQAYLYKGQYVKFKEGQGNPLIAYALKLRQRLVTKLQTNITNQEAAAIASTLILGYKAQLSDDILQAYSKTGTTHVLSVSGAHVGLVYIVLLFLLSFLTRFKHGRIIQAIIIIISIWGYALLTGFSPPVCRAAVMLSLIVSGKTYSRYINTLNILAFSAFVMLLFNPLLITDAGFQLSYLAVAGLILLQPVIYKKIIIKNKWADKLWLVCSASIAAQLAALPLSTYYFHQVPVYFLISNLFILLPSALIMYGGILYLLLPTNFILTKWLGYVLEKLILFTNHGLTVIEHAPLSVIDKIWLTRFEYILLYAIVIMLFIYLRKTGKRLIYLFTGLVITFIVLVGIKNYTLSHSSEMVFASIRNGNCIVFRNGKQAVVLTDLSADDKAFKYSVQPYLDSCDVNRLTLIGMDKDVSNTFFTKHGDSIKFINQSIYLINKDTGRYPDADIYYFMANHKNVLNNTLKATTFITGNTVSNSFSEKLVVKAKTQNINCKILRRNKAFVLASNRKK</sequence>
<dbReference type="Proteomes" id="UP000282759">
    <property type="component" value="Unassembled WGS sequence"/>
</dbReference>
<feature type="transmembrane region" description="Helical" evidence="6">
    <location>
        <begin position="420"/>
        <end position="445"/>
    </location>
</feature>
<dbReference type="OrthoDB" id="9761531at2"/>
<feature type="transmembrane region" description="Helical" evidence="6">
    <location>
        <begin position="64"/>
        <end position="84"/>
    </location>
</feature>
<comment type="subcellular location">
    <subcellularLocation>
        <location evidence="1">Cell membrane</location>
        <topology evidence="1">Multi-pass membrane protein</topology>
    </subcellularLocation>
</comment>
<dbReference type="InterPro" id="IPR052159">
    <property type="entry name" value="Competence_DNA_uptake"/>
</dbReference>
<evidence type="ECO:0000256" key="5">
    <source>
        <dbReference type="ARBA" id="ARBA00023136"/>
    </source>
</evidence>
<dbReference type="RefSeq" id="WP_127704760.1">
    <property type="nucleotide sequence ID" value="NZ_SACK01000003.1"/>
</dbReference>
<evidence type="ECO:0000256" key="4">
    <source>
        <dbReference type="ARBA" id="ARBA00022989"/>
    </source>
</evidence>
<feature type="transmembrane region" description="Helical" evidence="6">
    <location>
        <begin position="338"/>
        <end position="356"/>
    </location>
</feature>
<dbReference type="PANTHER" id="PTHR30619">
    <property type="entry name" value="DNA INTERNALIZATION/COMPETENCE PROTEIN COMEC/REC2"/>
    <property type="match status" value="1"/>
</dbReference>
<feature type="transmembrane region" description="Helical" evidence="6">
    <location>
        <begin position="262"/>
        <end position="284"/>
    </location>
</feature>
<feature type="transmembrane region" description="Helical" evidence="6">
    <location>
        <begin position="485"/>
        <end position="505"/>
    </location>
</feature>
<feature type="transmembrane region" description="Helical" evidence="6">
    <location>
        <begin position="392"/>
        <end position="414"/>
    </location>
</feature>
<feature type="transmembrane region" description="Helical" evidence="6">
    <location>
        <begin position="512"/>
        <end position="529"/>
    </location>
</feature>
<dbReference type="Pfam" id="PF13567">
    <property type="entry name" value="DUF4131"/>
    <property type="match status" value="1"/>
</dbReference>
<evidence type="ECO:0000256" key="6">
    <source>
        <dbReference type="SAM" id="Phobius"/>
    </source>
</evidence>
<dbReference type="Pfam" id="PF03772">
    <property type="entry name" value="Competence"/>
    <property type="match status" value="1"/>
</dbReference>
<keyword evidence="5 6" id="KW-0472">Membrane</keyword>
<proteinExistence type="predicted"/>
<dbReference type="NCBIfam" id="TIGR00360">
    <property type="entry name" value="ComEC_N-term"/>
    <property type="match status" value="1"/>
</dbReference>
<name>A0A437MTS7_9SPHI</name>
<dbReference type="InterPro" id="IPR025405">
    <property type="entry name" value="DUF4131"/>
</dbReference>
<evidence type="ECO:0000256" key="3">
    <source>
        <dbReference type="ARBA" id="ARBA00022692"/>
    </source>
</evidence>
<dbReference type="InterPro" id="IPR004477">
    <property type="entry name" value="ComEC_N"/>
</dbReference>
<feature type="domain" description="DUF4131" evidence="8">
    <location>
        <begin position="36"/>
        <end position="195"/>
    </location>
</feature>
<dbReference type="PANTHER" id="PTHR30619:SF1">
    <property type="entry name" value="RECOMBINATION PROTEIN 2"/>
    <property type="match status" value="1"/>
</dbReference>
<gene>
    <name evidence="9" type="ORF">EOD41_10555</name>
</gene>
<dbReference type="AlphaFoldDB" id="A0A437MTS7"/>
<accession>A0A437MTS7</accession>
<protein>
    <submittedName>
        <fullName evidence="9">ComEC family competence protein</fullName>
    </submittedName>
</protein>
<keyword evidence="4 6" id="KW-1133">Transmembrane helix</keyword>
<evidence type="ECO:0000313" key="9">
    <source>
        <dbReference type="EMBL" id="RVU01049.1"/>
    </source>
</evidence>
<feature type="transmembrane region" description="Helical" evidence="6">
    <location>
        <begin position="454"/>
        <end position="473"/>
    </location>
</feature>
<evidence type="ECO:0000313" key="10">
    <source>
        <dbReference type="Proteomes" id="UP000282759"/>
    </source>
</evidence>
<dbReference type="EMBL" id="SACK01000003">
    <property type="protein sequence ID" value="RVU01049.1"/>
    <property type="molecule type" value="Genomic_DNA"/>
</dbReference>
<organism evidence="9 10">
    <name type="scientific">Mucilaginibacter limnophilus</name>
    <dbReference type="NCBI Taxonomy" id="1932778"/>
    <lineage>
        <taxon>Bacteria</taxon>
        <taxon>Pseudomonadati</taxon>
        <taxon>Bacteroidota</taxon>
        <taxon>Sphingobacteriia</taxon>
        <taxon>Sphingobacteriales</taxon>
        <taxon>Sphingobacteriaceae</taxon>
        <taxon>Mucilaginibacter</taxon>
    </lineage>
</organism>
<feature type="transmembrane region" description="Helical" evidence="6">
    <location>
        <begin position="362"/>
        <end position="380"/>
    </location>
</feature>
<keyword evidence="2" id="KW-1003">Cell membrane</keyword>
<feature type="domain" description="ComEC/Rec2-related protein" evidence="7">
    <location>
        <begin position="238"/>
        <end position="507"/>
    </location>
</feature>
<reference evidence="9 10" key="1">
    <citation type="submission" date="2019-01" db="EMBL/GenBank/DDBJ databases">
        <authorList>
            <person name="Chen W.-M."/>
        </authorList>
    </citation>
    <scope>NUCLEOTIDE SEQUENCE [LARGE SCALE GENOMIC DNA]</scope>
    <source>
        <strain evidence="9 10">YBJ-36</strain>
    </source>
</reference>
<feature type="transmembrane region" description="Helical" evidence="6">
    <location>
        <begin position="7"/>
        <end position="28"/>
    </location>
</feature>
<feature type="transmembrane region" description="Helical" evidence="6">
    <location>
        <begin position="34"/>
        <end position="52"/>
    </location>
</feature>
<feature type="transmembrane region" description="Helical" evidence="6">
    <location>
        <begin position="291"/>
        <end position="308"/>
    </location>
</feature>
<comment type="caution">
    <text evidence="9">The sequence shown here is derived from an EMBL/GenBank/DDBJ whole genome shotgun (WGS) entry which is preliminary data.</text>
</comment>
<keyword evidence="10" id="KW-1185">Reference proteome</keyword>